<feature type="domain" description="M23ase beta-sheet core" evidence="2">
    <location>
        <begin position="390"/>
        <end position="491"/>
    </location>
</feature>
<dbReference type="InterPro" id="IPR050570">
    <property type="entry name" value="Cell_wall_metabolism_enzyme"/>
</dbReference>
<dbReference type="Gene3D" id="2.70.70.10">
    <property type="entry name" value="Glucose Permease (Domain IIA)"/>
    <property type="match status" value="1"/>
</dbReference>
<dbReference type="CDD" id="cd12797">
    <property type="entry name" value="M23_peptidase"/>
    <property type="match status" value="1"/>
</dbReference>
<keyword evidence="3" id="KW-0378">Hydrolase</keyword>
<dbReference type="EMBL" id="JAUTBF010000001">
    <property type="protein sequence ID" value="MDQ1124607.1"/>
    <property type="molecule type" value="Genomic_DNA"/>
</dbReference>
<dbReference type="InterPro" id="IPR016047">
    <property type="entry name" value="M23ase_b-sheet_dom"/>
</dbReference>
<proteinExistence type="predicted"/>
<accession>A0ABU0U064</accession>
<dbReference type="PANTHER" id="PTHR21666">
    <property type="entry name" value="PEPTIDASE-RELATED"/>
    <property type="match status" value="1"/>
</dbReference>
<dbReference type="InterPro" id="IPR011055">
    <property type="entry name" value="Dup_hybrid_motif"/>
</dbReference>
<evidence type="ECO:0000256" key="1">
    <source>
        <dbReference type="SAM" id="MobiDB-lite"/>
    </source>
</evidence>
<name>A0ABU0U064_MICTR</name>
<sequence>MPSESPSTEPAYIRRSRRPVALPATEAASSTPVPQLTRAEMRRRAQADAAVMAMDADAPAAAIPSEPAPVDADVAAQSEILESVAAAVIETVIAATIEPTLPEGPTVAAAESDALEVTVVDERRNDDADVAVILQSADADVATTPVTLPTSPITLPVSRRARRRPQADVIIDTASVDAPVVAEPLSLAPAETVSVDARPSSASPRDDSADEFESAARLFAFTGENAVQSPASVAPAPQPVAEGLPPVAAAPRTRRNVRRIATASFSVGVMGVVGLLTVGMTMPVSALASVNGTDSVASTDTVTTRLAVTGGDVAPGDGAVQAYVAPAQAQAAVVDRADGYSATTYAKMAADSGISNPSNFYVNDPTAPIQWPFAVGVPITYGFGMRDGNMHEGADFVPGEGAPVQAIADGVVRIATEQGGAFGVTVLIDHQIDGQLVSSRYGHMQYGSLQVTPGEHVKVGQFLGRTGNTGRSFGAHTHVEILQNGTTPIDPIVWLRQHAGG</sequence>
<protein>
    <submittedName>
        <fullName evidence="3">Murein DD-endopeptidase MepM/ murein hydrolase activator NlpD</fullName>
    </submittedName>
</protein>
<dbReference type="Proteomes" id="UP001226691">
    <property type="component" value="Unassembled WGS sequence"/>
</dbReference>
<dbReference type="GO" id="GO:0016787">
    <property type="term" value="F:hydrolase activity"/>
    <property type="evidence" value="ECO:0007669"/>
    <property type="project" value="UniProtKB-KW"/>
</dbReference>
<dbReference type="SUPFAM" id="SSF51261">
    <property type="entry name" value="Duplicated hybrid motif"/>
    <property type="match status" value="1"/>
</dbReference>
<comment type="caution">
    <text evidence="3">The sequence shown here is derived from an EMBL/GenBank/DDBJ whole genome shotgun (WGS) entry which is preliminary data.</text>
</comment>
<dbReference type="Pfam" id="PF01551">
    <property type="entry name" value="Peptidase_M23"/>
    <property type="match status" value="1"/>
</dbReference>
<evidence type="ECO:0000313" key="3">
    <source>
        <dbReference type="EMBL" id="MDQ1124607.1"/>
    </source>
</evidence>
<evidence type="ECO:0000259" key="2">
    <source>
        <dbReference type="Pfam" id="PF01551"/>
    </source>
</evidence>
<evidence type="ECO:0000313" key="4">
    <source>
        <dbReference type="Proteomes" id="UP001226691"/>
    </source>
</evidence>
<dbReference type="RefSeq" id="WP_307486065.1">
    <property type="nucleotide sequence ID" value="NZ_JAUTBF010000001.1"/>
</dbReference>
<feature type="region of interest" description="Disordered" evidence="1">
    <location>
        <begin position="1"/>
        <end position="44"/>
    </location>
</feature>
<organism evidence="3 4">
    <name type="scientific">Microbacterium trichothecenolyticum</name>
    <name type="common">Aureobacterium trichothecenolyticum</name>
    <dbReference type="NCBI Taxonomy" id="69370"/>
    <lineage>
        <taxon>Bacteria</taxon>
        <taxon>Bacillati</taxon>
        <taxon>Actinomycetota</taxon>
        <taxon>Actinomycetes</taxon>
        <taxon>Micrococcales</taxon>
        <taxon>Microbacteriaceae</taxon>
        <taxon>Microbacterium</taxon>
    </lineage>
</organism>
<gene>
    <name evidence="3" type="ORF">QE412_003180</name>
</gene>
<reference evidence="3 4" key="1">
    <citation type="submission" date="2023-07" db="EMBL/GenBank/DDBJ databases">
        <title>Functional and genomic diversity of the sorghum phyllosphere microbiome.</title>
        <authorList>
            <person name="Shade A."/>
        </authorList>
    </citation>
    <scope>NUCLEOTIDE SEQUENCE [LARGE SCALE GENOMIC DNA]</scope>
    <source>
        <strain evidence="3 4">SORGH_AS_1207</strain>
    </source>
</reference>
<dbReference type="PANTHER" id="PTHR21666:SF270">
    <property type="entry name" value="MUREIN HYDROLASE ACTIVATOR ENVC"/>
    <property type="match status" value="1"/>
</dbReference>
<keyword evidence="4" id="KW-1185">Reference proteome</keyword>